<evidence type="ECO:0000313" key="4">
    <source>
        <dbReference type="Proteomes" id="UP000481153"/>
    </source>
</evidence>
<dbReference type="VEuPathDB" id="FungiDB:AeMF1_000024"/>
<organism evidence="3 4">
    <name type="scientific">Aphanomyces euteiches</name>
    <dbReference type="NCBI Taxonomy" id="100861"/>
    <lineage>
        <taxon>Eukaryota</taxon>
        <taxon>Sar</taxon>
        <taxon>Stramenopiles</taxon>
        <taxon>Oomycota</taxon>
        <taxon>Saprolegniomycetes</taxon>
        <taxon>Saprolegniales</taxon>
        <taxon>Verrucalvaceae</taxon>
        <taxon>Aphanomyces</taxon>
    </lineage>
</organism>
<comment type="caution">
    <text evidence="3">The sequence shown here is derived from an EMBL/GenBank/DDBJ whole genome shotgun (WGS) entry which is preliminary data.</text>
</comment>
<feature type="transmembrane region" description="Helical" evidence="2">
    <location>
        <begin position="140"/>
        <end position="160"/>
    </location>
</feature>
<dbReference type="PANTHER" id="PTHR35791">
    <property type="entry name" value="UPF0754 MEMBRANE PROTEIN YHEB"/>
    <property type="match status" value="1"/>
</dbReference>
<gene>
    <name evidence="3" type="ORF">Ae201684_016431</name>
</gene>
<dbReference type="PANTHER" id="PTHR35791:SF1">
    <property type="entry name" value="UPF0754 MEMBRANE PROTEIN YHEB"/>
    <property type="match status" value="1"/>
</dbReference>
<protein>
    <recommendedName>
        <fullName evidence="5">SAM domain-containing protein</fullName>
    </recommendedName>
</protein>
<reference evidence="3 4" key="1">
    <citation type="submission" date="2019-07" db="EMBL/GenBank/DDBJ databases">
        <title>Genomics analysis of Aphanomyces spp. identifies a new class of oomycete effector associated with host adaptation.</title>
        <authorList>
            <person name="Gaulin E."/>
        </authorList>
    </citation>
    <scope>NUCLEOTIDE SEQUENCE [LARGE SCALE GENOMIC DNA]</scope>
    <source>
        <strain evidence="3 4">ATCC 201684</strain>
    </source>
</reference>
<dbReference type="AlphaFoldDB" id="A0A6G0WEC5"/>
<accession>A0A6G0WEC5</accession>
<dbReference type="Proteomes" id="UP000481153">
    <property type="component" value="Unassembled WGS sequence"/>
</dbReference>
<evidence type="ECO:0008006" key="5">
    <source>
        <dbReference type="Google" id="ProtNLM"/>
    </source>
</evidence>
<feature type="transmembrane region" description="Helical" evidence="2">
    <location>
        <begin position="361"/>
        <end position="379"/>
    </location>
</feature>
<name>A0A6G0WEC5_9STRA</name>
<keyword evidence="2" id="KW-0812">Transmembrane</keyword>
<dbReference type="InterPro" id="IPR013761">
    <property type="entry name" value="SAM/pointed_sf"/>
</dbReference>
<keyword evidence="4" id="KW-1185">Reference proteome</keyword>
<keyword evidence="2" id="KW-1133">Transmembrane helix</keyword>
<feature type="region of interest" description="Disordered" evidence="1">
    <location>
        <begin position="81"/>
        <end position="125"/>
    </location>
</feature>
<evidence type="ECO:0000313" key="3">
    <source>
        <dbReference type="EMBL" id="KAF0725033.1"/>
    </source>
</evidence>
<keyword evidence="2" id="KW-0472">Membrane</keyword>
<feature type="transmembrane region" description="Helical" evidence="2">
    <location>
        <begin position="180"/>
        <end position="201"/>
    </location>
</feature>
<dbReference type="SUPFAM" id="SSF47769">
    <property type="entry name" value="SAM/Pointed domain"/>
    <property type="match status" value="1"/>
</dbReference>
<dbReference type="EMBL" id="VJMJ01000253">
    <property type="protein sequence ID" value="KAF0725033.1"/>
    <property type="molecule type" value="Genomic_DNA"/>
</dbReference>
<evidence type="ECO:0000256" key="1">
    <source>
        <dbReference type="SAM" id="MobiDB-lite"/>
    </source>
</evidence>
<proteinExistence type="predicted"/>
<sequence>MAGGATDSDPALWSPSQVAAWMTSFEDGRYASLVSQMKAFSGRQILELTDQQWTRIEPVKLSNSLRYTLLGMHQVASKFPHSGNDTLVATPTASNSPYRANDSPRLSSSSSSDSSRGKKKRQQKHIEPCEFPPMLARPNWVVIAFVVLLVIGAVLAFAVFPDQLKDHGWDSRRILTVSSIPLISVVFTYVHIWLALFMTFYPIEYFGIGQFPGTNMGVCGWQGIVPFKGEKMARMSVRIMTSQLLNVREVFSRIEPKQVSKELEPILFTTVKDIVETMALKYNPSLWNVLPNSVKDEIVEKIKEEAPKHIEELMVEIKERIDDVFDLEDMVVTNMMKDKQLIVNMFVTCGYQELAFIRNSGAVMGFLFGVLQMILYLAAPSLSKYITFPVFGLVVGTLTNWLALKMIFEPVNPKKVLCIKLHGLFLRRQQEVAAMYGKMVSRDVLNAHNIIEAILKGPASDKLFELVYANVRHSVDAGTAVADRIVSIGIGKDTLNSIKDDITDLVVQKFPESLRHIEQYTMVALDLENTLREKIGALSFHDFERLLHPVFEEDEWKLVLMGGALGLALGFLQTTYESGH</sequence>
<evidence type="ECO:0000256" key="2">
    <source>
        <dbReference type="SAM" id="Phobius"/>
    </source>
</evidence>
<feature type="compositionally biased region" description="Polar residues" evidence="1">
    <location>
        <begin position="83"/>
        <end position="98"/>
    </location>
</feature>
<feature type="transmembrane region" description="Helical" evidence="2">
    <location>
        <begin position="385"/>
        <end position="404"/>
    </location>
</feature>